<proteinExistence type="predicted"/>
<dbReference type="EMBL" id="KN419630">
    <property type="protein sequence ID" value="KHG21787.1"/>
    <property type="molecule type" value="Genomic_DNA"/>
</dbReference>
<dbReference type="Proteomes" id="UP000032142">
    <property type="component" value="Unassembled WGS sequence"/>
</dbReference>
<evidence type="ECO:0000313" key="1">
    <source>
        <dbReference type="EMBL" id="KHG21787.1"/>
    </source>
</evidence>
<dbReference type="AlphaFoldDB" id="A0A0B0PAG0"/>
<name>A0A0B0PAG0_GOSAR</name>
<accession>A0A0B0PAG0</accession>
<sequence length="35" mass="4294">MIHIYIYISHISNSFAHIYIYLPSNIKYDIHFKHT</sequence>
<organism evidence="1 2">
    <name type="scientific">Gossypium arboreum</name>
    <name type="common">Tree cotton</name>
    <name type="synonym">Gossypium nanking</name>
    <dbReference type="NCBI Taxonomy" id="29729"/>
    <lineage>
        <taxon>Eukaryota</taxon>
        <taxon>Viridiplantae</taxon>
        <taxon>Streptophyta</taxon>
        <taxon>Embryophyta</taxon>
        <taxon>Tracheophyta</taxon>
        <taxon>Spermatophyta</taxon>
        <taxon>Magnoliopsida</taxon>
        <taxon>eudicotyledons</taxon>
        <taxon>Gunneridae</taxon>
        <taxon>Pentapetalae</taxon>
        <taxon>rosids</taxon>
        <taxon>malvids</taxon>
        <taxon>Malvales</taxon>
        <taxon>Malvaceae</taxon>
        <taxon>Malvoideae</taxon>
        <taxon>Gossypium</taxon>
    </lineage>
</organism>
<protein>
    <submittedName>
        <fullName evidence="1">Uncharacterized protein</fullName>
    </submittedName>
</protein>
<keyword evidence="2" id="KW-1185">Reference proteome</keyword>
<reference evidence="2" key="1">
    <citation type="submission" date="2014-09" db="EMBL/GenBank/DDBJ databases">
        <authorList>
            <person name="Mudge J."/>
            <person name="Ramaraj T."/>
            <person name="Lindquist I.E."/>
            <person name="Bharti A.K."/>
            <person name="Sundararajan A."/>
            <person name="Cameron C.T."/>
            <person name="Woodward J.E."/>
            <person name="May G.D."/>
            <person name="Brubaker C."/>
            <person name="Broadhvest J."/>
            <person name="Wilkins T.A."/>
        </authorList>
    </citation>
    <scope>NUCLEOTIDE SEQUENCE</scope>
    <source>
        <strain evidence="2">cv. AKA8401</strain>
    </source>
</reference>
<gene>
    <name evidence="1" type="ORF">F383_28320</name>
</gene>
<evidence type="ECO:0000313" key="2">
    <source>
        <dbReference type="Proteomes" id="UP000032142"/>
    </source>
</evidence>